<evidence type="ECO:0000256" key="6">
    <source>
        <dbReference type="SAM" id="Phobius"/>
    </source>
</evidence>
<accession>A0A7X1KWN3</accession>
<evidence type="ECO:0000313" key="9">
    <source>
        <dbReference type="Proteomes" id="UP000526003"/>
    </source>
</evidence>
<dbReference type="SUPFAM" id="SSF53649">
    <property type="entry name" value="Alkaline phosphatase-like"/>
    <property type="match status" value="1"/>
</dbReference>
<evidence type="ECO:0000256" key="3">
    <source>
        <dbReference type="ARBA" id="ARBA00022692"/>
    </source>
</evidence>
<keyword evidence="5 6" id="KW-0472">Membrane</keyword>
<sequence length="503" mass="55637">MLQAAVVGLLLTVFIERLLIPRPNLRRPLGNWWLHAGLWCVSLAVLYALTARPLFSAINVLLLWLLIVMVSNAKYHSLREPFVCADFEYFSDAVRFPRLYLPFFGVGKAALLAIGFLVYLWAGLTFEPEVAGGRSSALWLGLAGLLLLHLGHRRRSAPTFDAEADVRRWGLAGSLWGYYWAARATVDPATLGSPFSKAPSPTPATALPDLVSVQSESFFDVRDLWPGVKTQVLSEYDRLAGESLARGKLQVAAWGANTVRTEFAYLTGIPGDRLGVHRFNPYRVLARQGLPSIAAHLQAQGYRTICVHPYDGSFYGRNKVLPALGFDEFIDVRAFNDSQKAGPFIGDCAVADKIRELLDDPARTQPLFIHAVTMENHGPLHLETVEASELPNWFDRPLLAGMDDLAPYLRHISNADRMLGQLRTTLLEQPREALLCFFGDHVPILPHVYQAVGAPAGDTDYLIWSNRHQSSASPRTIRVDALSSQLLACAHQARTPTVAAQVL</sequence>
<evidence type="ECO:0000256" key="1">
    <source>
        <dbReference type="ARBA" id="ARBA00004651"/>
    </source>
</evidence>
<dbReference type="RefSeq" id="WP_178117378.1">
    <property type="nucleotide sequence ID" value="NZ_CP090311.1"/>
</dbReference>
<evidence type="ECO:0000313" key="8">
    <source>
        <dbReference type="EMBL" id="MBC2689530.1"/>
    </source>
</evidence>
<feature type="domain" description="Sulfatase N-terminal" evidence="7">
    <location>
        <begin position="209"/>
        <end position="490"/>
    </location>
</feature>
<comment type="subcellular location">
    <subcellularLocation>
        <location evidence="1">Cell membrane</location>
        <topology evidence="1">Multi-pass membrane protein</topology>
    </subcellularLocation>
</comment>
<dbReference type="PANTHER" id="PTHR47371:SF3">
    <property type="entry name" value="PHOSPHOGLYCEROL TRANSFERASE I"/>
    <property type="match status" value="1"/>
</dbReference>
<dbReference type="EMBL" id="JACMYG010000005">
    <property type="protein sequence ID" value="MBC2689530.1"/>
    <property type="molecule type" value="Genomic_DNA"/>
</dbReference>
<evidence type="ECO:0000259" key="7">
    <source>
        <dbReference type="Pfam" id="PF00884"/>
    </source>
</evidence>
<dbReference type="InterPro" id="IPR050448">
    <property type="entry name" value="OpgB/LTA_synthase_biosynth"/>
</dbReference>
<gene>
    <name evidence="8" type="ORF">H7995_06930</name>
</gene>
<keyword evidence="2" id="KW-1003">Cell membrane</keyword>
<keyword evidence="9" id="KW-1185">Reference proteome</keyword>
<evidence type="ECO:0000256" key="2">
    <source>
        <dbReference type="ARBA" id="ARBA00022475"/>
    </source>
</evidence>
<organism evidence="8 9">
    <name type="scientific">Pseudomonas kielensis</name>
    <dbReference type="NCBI Taxonomy" id="2762577"/>
    <lineage>
        <taxon>Bacteria</taxon>
        <taxon>Pseudomonadati</taxon>
        <taxon>Pseudomonadota</taxon>
        <taxon>Gammaproteobacteria</taxon>
        <taxon>Pseudomonadales</taxon>
        <taxon>Pseudomonadaceae</taxon>
        <taxon>Pseudomonas</taxon>
    </lineage>
</organism>
<dbReference type="Pfam" id="PF00884">
    <property type="entry name" value="Sulfatase"/>
    <property type="match status" value="1"/>
</dbReference>
<dbReference type="Proteomes" id="UP000526003">
    <property type="component" value="Unassembled WGS sequence"/>
</dbReference>
<dbReference type="CDD" id="cd16015">
    <property type="entry name" value="LTA_synthase"/>
    <property type="match status" value="1"/>
</dbReference>
<dbReference type="AlphaFoldDB" id="A0A7X1KWN3"/>
<comment type="caution">
    <text evidence="8">The sequence shown here is derived from an EMBL/GenBank/DDBJ whole genome shotgun (WGS) entry which is preliminary data.</text>
</comment>
<proteinExistence type="predicted"/>
<feature type="transmembrane region" description="Helical" evidence="6">
    <location>
        <begin position="54"/>
        <end position="73"/>
    </location>
</feature>
<feature type="transmembrane region" description="Helical" evidence="6">
    <location>
        <begin position="99"/>
        <end position="124"/>
    </location>
</feature>
<protein>
    <submittedName>
        <fullName evidence="8">LTA synthase family protein</fullName>
    </submittedName>
</protein>
<keyword evidence="4 6" id="KW-1133">Transmembrane helix</keyword>
<evidence type="ECO:0000256" key="4">
    <source>
        <dbReference type="ARBA" id="ARBA00022989"/>
    </source>
</evidence>
<feature type="transmembrane region" description="Helical" evidence="6">
    <location>
        <begin position="29"/>
        <end position="49"/>
    </location>
</feature>
<dbReference type="PANTHER" id="PTHR47371">
    <property type="entry name" value="LIPOTEICHOIC ACID SYNTHASE"/>
    <property type="match status" value="1"/>
</dbReference>
<dbReference type="Gene3D" id="3.40.720.10">
    <property type="entry name" value="Alkaline Phosphatase, subunit A"/>
    <property type="match status" value="1"/>
</dbReference>
<evidence type="ECO:0000256" key="5">
    <source>
        <dbReference type="ARBA" id="ARBA00023136"/>
    </source>
</evidence>
<name>A0A7X1KWN3_9PSED</name>
<dbReference type="GO" id="GO:0005886">
    <property type="term" value="C:plasma membrane"/>
    <property type="evidence" value="ECO:0007669"/>
    <property type="project" value="UniProtKB-SubCell"/>
</dbReference>
<reference evidence="8 9" key="1">
    <citation type="submission" date="2020-08" db="EMBL/GenBank/DDBJ databases">
        <title>Pseudomonas sp. nov.</title>
        <authorList>
            <person name="Gieschler S."/>
            <person name="Fiedler G."/>
            <person name="Brinks E."/>
            <person name="Boehnlein C."/>
            <person name="Franz C.M.A.P."/>
            <person name="Kabisch J."/>
        </authorList>
    </citation>
    <scope>NUCLEOTIDE SEQUENCE [LARGE SCALE GENOMIC DNA]</scope>
    <source>
        <strain evidence="8 9">MBT-1</strain>
    </source>
</reference>
<dbReference type="InterPro" id="IPR000917">
    <property type="entry name" value="Sulfatase_N"/>
</dbReference>
<keyword evidence="3 6" id="KW-0812">Transmembrane</keyword>
<dbReference type="InterPro" id="IPR017850">
    <property type="entry name" value="Alkaline_phosphatase_core_sf"/>
</dbReference>